<dbReference type="SUPFAM" id="SSF48452">
    <property type="entry name" value="TPR-like"/>
    <property type="match status" value="1"/>
</dbReference>
<dbReference type="GO" id="GO:0005680">
    <property type="term" value="C:anaphase-promoting complex"/>
    <property type="evidence" value="ECO:0007669"/>
    <property type="project" value="TreeGrafter"/>
</dbReference>
<organism evidence="8 9">
    <name type="scientific">Pristionchus fissidentatus</name>
    <dbReference type="NCBI Taxonomy" id="1538716"/>
    <lineage>
        <taxon>Eukaryota</taxon>
        <taxon>Metazoa</taxon>
        <taxon>Ecdysozoa</taxon>
        <taxon>Nematoda</taxon>
        <taxon>Chromadorea</taxon>
        <taxon>Rhabditida</taxon>
        <taxon>Rhabditina</taxon>
        <taxon>Diplogasteromorpha</taxon>
        <taxon>Diplogasteroidea</taxon>
        <taxon>Neodiplogasteridae</taxon>
        <taxon>Pristionchus</taxon>
    </lineage>
</organism>
<dbReference type="PANTHER" id="PTHR12558">
    <property type="entry name" value="CELL DIVISION CYCLE 16,23,27"/>
    <property type="match status" value="1"/>
</dbReference>
<evidence type="ECO:0000256" key="6">
    <source>
        <dbReference type="ARBA" id="ARBA00023306"/>
    </source>
</evidence>
<dbReference type="GO" id="GO:0045842">
    <property type="term" value="P:positive regulation of mitotic metaphase/anaphase transition"/>
    <property type="evidence" value="ECO:0007669"/>
    <property type="project" value="TreeGrafter"/>
</dbReference>
<dbReference type="InterPro" id="IPR019734">
    <property type="entry name" value="TPR_rpt"/>
</dbReference>
<evidence type="ECO:0000256" key="2">
    <source>
        <dbReference type="ARBA" id="ARBA00022737"/>
    </source>
</evidence>
<dbReference type="PANTHER" id="PTHR12558:SF9">
    <property type="entry name" value="CELL DIVISION CYCLE PROTEIN 16 HOMOLOG"/>
    <property type="match status" value="1"/>
</dbReference>
<dbReference type="AlphaFoldDB" id="A0AAV5WQQ5"/>
<dbReference type="PROSITE" id="PS50005">
    <property type="entry name" value="TPR"/>
    <property type="match status" value="1"/>
</dbReference>
<gene>
    <name evidence="8" type="ORF">PFISCL1PPCAC_24245</name>
</gene>
<keyword evidence="3" id="KW-0498">Mitosis</keyword>
<accession>A0AAV5WQQ5</accession>
<dbReference type="EMBL" id="BTSY01000006">
    <property type="protein sequence ID" value="GMT32948.1"/>
    <property type="molecule type" value="Genomic_DNA"/>
</dbReference>
<dbReference type="SMART" id="SM00028">
    <property type="entry name" value="TPR"/>
    <property type="match status" value="5"/>
</dbReference>
<dbReference type="Gene3D" id="1.25.40.10">
    <property type="entry name" value="Tetratricopeptide repeat domain"/>
    <property type="match status" value="1"/>
</dbReference>
<evidence type="ECO:0000256" key="1">
    <source>
        <dbReference type="ARBA" id="ARBA00022618"/>
    </source>
</evidence>
<dbReference type="InterPro" id="IPR011990">
    <property type="entry name" value="TPR-like_helical_dom_sf"/>
</dbReference>
<keyword evidence="9" id="KW-1185">Reference proteome</keyword>
<feature type="repeat" description="TPR" evidence="7">
    <location>
        <begin position="532"/>
        <end position="565"/>
    </location>
</feature>
<proteinExistence type="predicted"/>
<dbReference type="Proteomes" id="UP001432322">
    <property type="component" value="Unassembled WGS sequence"/>
</dbReference>
<feature type="non-terminal residue" evidence="8">
    <location>
        <position position="1"/>
    </location>
</feature>
<evidence type="ECO:0000256" key="5">
    <source>
        <dbReference type="ARBA" id="ARBA00022803"/>
    </source>
</evidence>
<evidence type="ECO:0000256" key="7">
    <source>
        <dbReference type="PROSITE-ProRule" id="PRU00339"/>
    </source>
</evidence>
<name>A0AAV5WQQ5_9BILA</name>
<reference evidence="8" key="1">
    <citation type="submission" date="2023-10" db="EMBL/GenBank/DDBJ databases">
        <title>Genome assembly of Pristionchus species.</title>
        <authorList>
            <person name="Yoshida K."/>
            <person name="Sommer R.J."/>
        </authorList>
    </citation>
    <scope>NUCLEOTIDE SEQUENCE</scope>
    <source>
        <strain evidence="8">RS5133</strain>
    </source>
</reference>
<evidence type="ECO:0000313" key="8">
    <source>
        <dbReference type="EMBL" id="GMT32948.1"/>
    </source>
</evidence>
<dbReference type="GO" id="GO:0005737">
    <property type="term" value="C:cytoplasm"/>
    <property type="evidence" value="ECO:0007669"/>
    <property type="project" value="TreeGrafter"/>
</dbReference>
<keyword evidence="5 7" id="KW-0802">TPR repeat</keyword>
<comment type="caution">
    <text evidence="8">The sequence shown here is derived from an EMBL/GenBank/DDBJ whole genome shotgun (WGS) entry which is preliminary data.</text>
</comment>
<keyword evidence="2" id="KW-0677">Repeat</keyword>
<keyword evidence="4" id="KW-0833">Ubl conjugation pathway</keyword>
<keyword evidence="1" id="KW-0132">Cell division</keyword>
<evidence type="ECO:0008006" key="10">
    <source>
        <dbReference type="Google" id="ProtNLM"/>
    </source>
</evidence>
<evidence type="ECO:0000256" key="3">
    <source>
        <dbReference type="ARBA" id="ARBA00022776"/>
    </source>
</evidence>
<dbReference type="GO" id="GO:0051301">
    <property type="term" value="P:cell division"/>
    <property type="evidence" value="ECO:0007669"/>
    <property type="project" value="UniProtKB-KW"/>
</dbReference>
<dbReference type="GO" id="GO:0031145">
    <property type="term" value="P:anaphase-promoting complex-dependent catabolic process"/>
    <property type="evidence" value="ECO:0007669"/>
    <property type="project" value="TreeGrafter"/>
</dbReference>
<evidence type="ECO:0000313" key="9">
    <source>
        <dbReference type="Proteomes" id="UP001432322"/>
    </source>
</evidence>
<evidence type="ECO:0000256" key="4">
    <source>
        <dbReference type="ARBA" id="ARBA00022786"/>
    </source>
</evidence>
<protein>
    <recommendedName>
        <fullName evidence="10">Cell division cycle protein 16-like protein</fullName>
    </recommendedName>
</protein>
<sequence>LWFIKVVSTCLRMPPSAKDTKTAQFRDIVIKMEEEDTFEFSVSDLFKNHDKTLLDVDPEEAEKQVERYLKIGDSINAEYWVDRLFAVSCSRDSLPWTRYGKLVQYLARCQKYLRIVAICERFNLHVRHVFFMHYYVLALTERRLHHQAIVVPCAQFFREDDSIDLSEVPLLEASSVSIVDPEFAHDEDTEELDVFTLENNLRATVLLSLGRSFLHTENRAAAGKCLLAAHRLDKSNLQAENLLVSNSLLSATDEEEFLRYRELRREANEEAVKRDPREMVLMATKHYDDGDMLTANKMTTKLIDTTGLYQDALLIHLATLYHLEDADRLFLLAHRLVDAQPDSELSWYAVSLYYFVCKNMHAAKSFMNKATTMNECFGEGWLAFGHILAYDCEHEQAMNCYLRAARVLEKRFEPLLYIAMGHCYTNNLKLASDFVEDSCTLGNRSPIVWHEKGCLLYSKRMYSESLDCFMKALAIITRSPESSTQEHLLERPLGQYWEPLVNNIGHANRKLHRFDDAIACHLKALLLVPQQVTTLTSLAMCFACQENYTMATQYFHQALAIKPFSQYTKLALEAMISQEQTLTVEEARQKRDGSLSLDELKAELSTPRHPFMDQANQMVTENMRRDFVPRKHTNLLCRCEECGGGGEDDEMAAAGPSTSTTPC</sequence>
<dbReference type="GO" id="GO:0016567">
    <property type="term" value="P:protein ubiquitination"/>
    <property type="evidence" value="ECO:0007669"/>
    <property type="project" value="TreeGrafter"/>
</dbReference>
<keyword evidence="6" id="KW-0131">Cell cycle</keyword>